<dbReference type="InterPro" id="IPR051399">
    <property type="entry name" value="RNA-guided_DNA_endo/Transpos"/>
</dbReference>
<comment type="similarity">
    <text evidence="1">In the C-terminal section; belongs to the transposase 35 family.</text>
</comment>
<feature type="domain" description="Cas12f1-like TNB" evidence="9">
    <location>
        <begin position="289"/>
        <end position="355"/>
    </location>
</feature>
<dbReference type="NCBIfam" id="TIGR01766">
    <property type="entry name" value="IS200/IS605 family accessory protein TnpB-like domain"/>
    <property type="match status" value="1"/>
</dbReference>
<keyword evidence="5" id="KW-0862">Zinc</keyword>
<name>A0ABU4WC78_9FUSO</name>
<dbReference type="Pfam" id="PF01385">
    <property type="entry name" value="OrfB_IS605"/>
    <property type="match status" value="1"/>
</dbReference>
<keyword evidence="7" id="KW-0233">DNA recombination</keyword>
<dbReference type="Pfam" id="PF12323">
    <property type="entry name" value="HTH_OrfB_IS605"/>
    <property type="match status" value="1"/>
</dbReference>
<evidence type="ECO:0000256" key="7">
    <source>
        <dbReference type="ARBA" id="ARBA00023172"/>
    </source>
</evidence>
<dbReference type="InterPro" id="IPR021027">
    <property type="entry name" value="Transposase_put_HTH"/>
</dbReference>
<keyword evidence="12" id="KW-1185">Reference proteome</keyword>
<reference evidence="12" key="1">
    <citation type="submission" date="2023-07" db="EMBL/GenBank/DDBJ databases">
        <authorList>
            <person name="Colorado M.A."/>
            <person name="Villamil L.M."/>
            <person name="Melo J.F."/>
            <person name="Rodriguez J.A."/>
            <person name="Ruiz R.Y."/>
        </authorList>
    </citation>
    <scope>NUCLEOTIDE SEQUENCE [LARGE SCALE GENOMIC DNA]</scope>
    <source>
        <strain evidence="12">C33</strain>
    </source>
</reference>
<keyword evidence="3" id="KW-0815">Transposition</keyword>
<organism evidence="11 12">
    <name type="scientific">Candidatus Cetobacterium colombiensis</name>
    <dbReference type="NCBI Taxonomy" id="3073100"/>
    <lineage>
        <taxon>Bacteria</taxon>
        <taxon>Fusobacteriati</taxon>
        <taxon>Fusobacteriota</taxon>
        <taxon>Fusobacteriia</taxon>
        <taxon>Fusobacteriales</taxon>
        <taxon>Fusobacteriaceae</taxon>
        <taxon>Cetobacterium</taxon>
    </lineage>
</organism>
<gene>
    <name evidence="11" type="ORF">RFV38_11655</name>
</gene>
<comment type="similarity">
    <text evidence="2">In the N-terminal section; belongs to the transposase 2 family.</text>
</comment>
<evidence type="ECO:0000256" key="3">
    <source>
        <dbReference type="ARBA" id="ARBA00022578"/>
    </source>
</evidence>
<dbReference type="EMBL" id="JAVIKH010000021">
    <property type="protein sequence ID" value="MDX8337137.1"/>
    <property type="molecule type" value="Genomic_DNA"/>
</dbReference>
<evidence type="ECO:0000259" key="8">
    <source>
        <dbReference type="Pfam" id="PF01385"/>
    </source>
</evidence>
<keyword evidence="4" id="KW-0479">Metal-binding</keyword>
<accession>A0ABU4WC78</accession>
<proteinExistence type="inferred from homology"/>
<evidence type="ECO:0000256" key="1">
    <source>
        <dbReference type="ARBA" id="ARBA00008761"/>
    </source>
</evidence>
<dbReference type="Pfam" id="PF07282">
    <property type="entry name" value="Cas12f1-like_TNB"/>
    <property type="match status" value="1"/>
</dbReference>
<dbReference type="RefSeq" id="WP_320314490.1">
    <property type="nucleotide sequence ID" value="NZ_JAVIKH010000021.1"/>
</dbReference>
<evidence type="ECO:0000259" key="10">
    <source>
        <dbReference type="Pfam" id="PF12323"/>
    </source>
</evidence>
<dbReference type="PANTHER" id="PTHR30405:SF25">
    <property type="entry name" value="RNA-GUIDED DNA ENDONUCLEASE INSQ-RELATED"/>
    <property type="match status" value="1"/>
</dbReference>
<evidence type="ECO:0000313" key="12">
    <source>
        <dbReference type="Proteomes" id="UP001279681"/>
    </source>
</evidence>
<keyword evidence="6" id="KW-0238">DNA-binding</keyword>
<evidence type="ECO:0000259" key="9">
    <source>
        <dbReference type="Pfam" id="PF07282"/>
    </source>
</evidence>
<dbReference type="Proteomes" id="UP001279681">
    <property type="component" value="Unassembled WGS sequence"/>
</dbReference>
<evidence type="ECO:0000256" key="6">
    <source>
        <dbReference type="ARBA" id="ARBA00023125"/>
    </source>
</evidence>
<evidence type="ECO:0000256" key="5">
    <source>
        <dbReference type="ARBA" id="ARBA00022833"/>
    </source>
</evidence>
<dbReference type="NCBIfam" id="NF040570">
    <property type="entry name" value="guided_TnpB"/>
    <property type="match status" value="1"/>
</dbReference>
<dbReference type="InterPro" id="IPR010095">
    <property type="entry name" value="Cas12f1-like_TNB"/>
</dbReference>
<evidence type="ECO:0000256" key="4">
    <source>
        <dbReference type="ARBA" id="ARBA00022723"/>
    </source>
</evidence>
<sequence length="365" mass="41708">MKKYNLAFRFRIHPNEVQVNLILQTFGCVRFVYNKILAKADETYKLEGKNKIITPASLKSEFPFLKEVDSLALANAQMNVKTAFANFFRTKKGFPKFKSKKSARKSYSTNSVNNSIRIESTFLKLPKLGLVKAKFHRDIPQNYKIKSATISQEPNGAFYVSILTEFEKDIKEVPSDNNIVGLDFSMKELFVSSDNQRADYPRFFRKLETKLGKAQRELSRKVKFSSNWNKAKLKVAKIHQSIKNSRKDFLHKLSKKLVTKYNAIIIEDLNMKGMSGALNFGKSVADNGWAMFTTMLQYKAIFLGKQVIKIDKWFPSSKTCSSCGNIKDSLSLGERAYNCECGHTMDRDLNASINIREVGRTLLAY</sequence>
<evidence type="ECO:0000313" key="11">
    <source>
        <dbReference type="EMBL" id="MDX8337137.1"/>
    </source>
</evidence>
<protein>
    <submittedName>
        <fullName evidence="11">Transposase</fullName>
    </submittedName>
</protein>
<comment type="caution">
    <text evidence="11">The sequence shown here is derived from an EMBL/GenBank/DDBJ whole genome shotgun (WGS) entry which is preliminary data.</text>
</comment>
<feature type="domain" description="Transposase putative helix-turn-helix" evidence="10">
    <location>
        <begin position="4"/>
        <end position="49"/>
    </location>
</feature>
<dbReference type="InterPro" id="IPR001959">
    <property type="entry name" value="Transposase"/>
</dbReference>
<feature type="domain" description="Probable transposase IS891/IS1136/IS1341" evidence="8">
    <location>
        <begin position="162"/>
        <end position="275"/>
    </location>
</feature>
<dbReference type="PANTHER" id="PTHR30405">
    <property type="entry name" value="TRANSPOSASE"/>
    <property type="match status" value="1"/>
</dbReference>
<evidence type="ECO:0000256" key="2">
    <source>
        <dbReference type="ARBA" id="ARBA00011044"/>
    </source>
</evidence>